<dbReference type="AlphaFoldDB" id="B8E166"/>
<dbReference type="InParanoid" id="B8E166"/>
<dbReference type="eggNOG" id="COG2172">
    <property type="taxonomic scope" value="Bacteria"/>
</dbReference>
<evidence type="ECO:0000313" key="3">
    <source>
        <dbReference type="Proteomes" id="UP000007719"/>
    </source>
</evidence>
<dbReference type="SUPFAM" id="SSF75138">
    <property type="entry name" value="HprK N-terminal domain-like"/>
    <property type="match status" value="1"/>
</dbReference>
<dbReference type="STRING" id="515635.Dtur_0913"/>
<evidence type="ECO:0000256" key="1">
    <source>
        <dbReference type="ARBA" id="ARBA00011643"/>
    </source>
</evidence>
<dbReference type="Proteomes" id="UP000007719">
    <property type="component" value="Chromosome"/>
</dbReference>
<dbReference type="KEGG" id="dtu:Dtur_0913"/>
<evidence type="ECO:0000313" key="2">
    <source>
        <dbReference type="EMBL" id="ACK42194.1"/>
    </source>
</evidence>
<protein>
    <recommendedName>
        <fullName evidence="4">Serine kinase</fullName>
    </recommendedName>
</protein>
<accession>B8E166</accession>
<name>B8E166_DICTD</name>
<reference evidence="3" key="1">
    <citation type="journal article" date="2016" name="Front. Microbiol.">
        <title>The complete genome sequence of hyperthermophile Dictyoglomus turgidum DSM 6724 reveals a specialized carbohydrate fermentor.</title>
        <authorList>
            <person name="Brumm P.J."/>
            <person name="Gowda K."/>
            <person name="Robb F.T."/>
            <person name="Mead D.A."/>
        </authorList>
    </citation>
    <scope>NUCLEOTIDE SEQUENCE [LARGE SCALE GENOMIC DNA]</scope>
    <source>
        <strain evidence="3">DSM 6724 / Z-1310</strain>
    </source>
</reference>
<keyword evidence="3" id="KW-1185">Reference proteome</keyword>
<organism evidence="2 3">
    <name type="scientific">Dictyoglomus turgidum (strain DSM 6724 / Z-1310)</name>
    <dbReference type="NCBI Taxonomy" id="515635"/>
    <lineage>
        <taxon>Bacteria</taxon>
        <taxon>Pseudomonadati</taxon>
        <taxon>Dictyoglomota</taxon>
        <taxon>Dictyoglomia</taxon>
        <taxon>Dictyoglomales</taxon>
        <taxon>Dictyoglomaceae</taxon>
        <taxon>Dictyoglomus</taxon>
    </lineage>
</organism>
<dbReference type="HOGENOM" id="CLU_140224_1_0_0"/>
<dbReference type="EMBL" id="CP001251">
    <property type="protein sequence ID" value="ACK42194.1"/>
    <property type="molecule type" value="Genomic_DNA"/>
</dbReference>
<evidence type="ECO:0008006" key="4">
    <source>
        <dbReference type="Google" id="ProtNLM"/>
    </source>
</evidence>
<dbReference type="Gene3D" id="3.40.1390.20">
    <property type="entry name" value="HprK N-terminal domain-like"/>
    <property type="match status" value="1"/>
</dbReference>
<proteinExistence type="predicted"/>
<dbReference type="EnsemblBacteria" id="ACK42194">
    <property type="protein sequence ID" value="ACK42194"/>
    <property type="gene ID" value="Dtur_0913"/>
</dbReference>
<dbReference type="RefSeq" id="WP_012583278.1">
    <property type="nucleotide sequence ID" value="NC_011661.1"/>
</dbReference>
<gene>
    <name evidence="2" type="ordered locus">Dtur_0913</name>
</gene>
<sequence>MKISELINKLGLELIFPYDEDWEVENGIVCDLLSFVMANAPENSVWVTIQTHVNTIAVATLAGIKAIIFVSGQKPDEETIKKAKEENIILARTEDTAFNIVGKLYELGIKGVKRIQ</sequence>
<dbReference type="OrthoDB" id="9800356at2"/>
<dbReference type="InterPro" id="IPR028979">
    <property type="entry name" value="Ser_kin/Pase_Hpr-like_N_sf"/>
</dbReference>
<comment type="subunit">
    <text evidence="1">Homohexamer.</text>
</comment>